<sequence>MLELCQAPPVKRYLHDLLQYALGVLRIVTLIPNGRQLIVNATLSNDRVGIAVILDAANGAGYIEPEIVEPALHVLINLVCPPPSIRNKPSVFTQGQQNSSTQSANGPAVEQNNTELAVNVPGENEPRERNEVPALMDRGGSSIVSSSSVGNTSQSPSSVVASGLVGDRRISLGSGAGCAGLAAQLEQGYRQAREAVRANKGIKVLLRLLQPRMVTSPAAFDCLRALTCRVLLGLARDESIAHILTKLQVGKKLSELIRDFGSQTTGSGQNRWQAELVQVTIELIGDHHGRLLTSTLPADADENQYASAQMDQSSSSHHEFLKDPQPSGSEWLTLDSNYESGMN</sequence>
<accession>A0A8S0T7J2</accession>
<evidence type="ECO:0000256" key="1">
    <source>
        <dbReference type="ARBA" id="ARBA00004123"/>
    </source>
</evidence>
<dbReference type="OrthoDB" id="27563at2759"/>
<comment type="subcellular location">
    <subcellularLocation>
        <location evidence="1">Nucleus</location>
    </subcellularLocation>
</comment>
<keyword evidence="5" id="KW-1185">Reference proteome</keyword>
<feature type="compositionally biased region" description="Polar residues" evidence="3">
    <location>
        <begin position="326"/>
        <end position="343"/>
    </location>
</feature>
<dbReference type="Gene3D" id="1.25.10.10">
    <property type="entry name" value="Leucine-rich Repeat Variant"/>
    <property type="match status" value="1"/>
</dbReference>
<gene>
    <name evidence="4" type="ORF">OLEA9_A104670</name>
</gene>
<dbReference type="Gramene" id="OE9A104670T2">
    <property type="protein sequence ID" value="OE9A104670C2"/>
    <property type="gene ID" value="OE9A104670"/>
</dbReference>
<dbReference type="Proteomes" id="UP000594638">
    <property type="component" value="Unassembled WGS sequence"/>
</dbReference>
<evidence type="ECO:0000313" key="5">
    <source>
        <dbReference type="Proteomes" id="UP000594638"/>
    </source>
</evidence>
<dbReference type="InterPro" id="IPR033270">
    <property type="entry name" value="VPRBP/DCAF1"/>
</dbReference>
<dbReference type="GO" id="GO:0005634">
    <property type="term" value="C:nucleus"/>
    <property type="evidence" value="ECO:0007669"/>
    <property type="project" value="UniProtKB-SubCell"/>
</dbReference>
<feature type="compositionally biased region" description="Polar residues" evidence="3">
    <location>
        <begin position="90"/>
        <end position="116"/>
    </location>
</feature>
<dbReference type="InterPro" id="IPR011989">
    <property type="entry name" value="ARM-like"/>
</dbReference>
<dbReference type="PANTHER" id="PTHR13129">
    <property type="entry name" value="VPRBP PROTEIN-RELATED"/>
    <property type="match status" value="1"/>
</dbReference>
<evidence type="ECO:0000313" key="4">
    <source>
        <dbReference type="EMBL" id="CAA3000189.1"/>
    </source>
</evidence>
<organism evidence="4 5">
    <name type="scientific">Olea europaea subsp. europaea</name>
    <dbReference type="NCBI Taxonomy" id="158383"/>
    <lineage>
        <taxon>Eukaryota</taxon>
        <taxon>Viridiplantae</taxon>
        <taxon>Streptophyta</taxon>
        <taxon>Embryophyta</taxon>
        <taxon>Tracheophyta</taxon>
        <taxon>Spermatophyta</taxon>
        <taxon>Magnoliopsida</taxon>
        <taxon>eudicotyledons</taxon>
        <taxon>Gunneridae</taxon>
        <taxon>Pentapetalae</taxon>
        <taxon>asterids</taxon>
        <taxon>lamiids</taxon>
        <taxon>Lamiales</taxon>
        <taxon>Oleaceae</taxon>
        <taxon>Oleeae</taxon>
        <taxon>Olea</taxon>
    </lineage>
</organism>
<dbReference type="GO" id="GO:0080008">
    <property type="term" value="C:Cul4-RING E3 ubiquitin ligase complex"/>
    <property type="evidence" value="ECO:0007669"/>
    <property type="project" value="TreeGrafter"/>
</dbReference>
<name>A0A8S0T7J2_OLEEU</name>
<comment type="caution">
    <text evidence="4">The sequence shown here is derived from an EMBL/GenBank/DDBJ whole genome shotgun (WGS) entry which is preliminary data.</text>
</comment>
<feature type="region of interest" description="Disordered" evidence="3">
    <location>
        <begin position="89"/>
        <end position="137"/>
    </location>
</feature>
<evidence type="ECO:0000256" key="2">
    <source>
        <dbReference type="ARBA" id="ARBA00023242"/>
    </source>
</evidence>
<dbReference type="EMBL" id="CACTIH010005674">
    <property type="protein sequence ID" value="CAA3000189.1"/>
    <property type="molecule type" value="Genomic_DNA"/>
</dbReference>
<dbReference type="GO" id="GO:0016567">
    <property type="term" value="P:protein ubiquitination"/>
    <property type="evidence" value="ECO:0007669"/>
    <property type="project" value="InterPro"/>
</dbReference>
<protein>
    <submittedName>
        <fullName evidence="4">DDB1- and CUL4-associated factor homolog 1</fullName>
    </submittedName>
</protein>
<keyword evidence="2" id="KW-0539">Nucleus</keyword>
<feature type="region of interest" description="Disordered" evidence="3">
    <location>
        <begin position="308"/>
        <end position="343"/>
    </location>
</feature>
<proteinExistence type="predicted"/>
<dbReference type="AlphaFoldDB" id="A0A8S0T7J2"/>
<reference evidence="4 5" key="1">
    <citation type="submission" date="2019-12" db="EMBL/GenBank/DDBJ databases">
        <authorList>
            <person name="Alioto T."/>
            <person name="Alioto T."/>
            <person name="Gomez Garrido J."/>
        </authorList>
    </citation>
    <scope>NUCLEOTIDE SEQUENCE [LARGE SCALE GENOMIC DNA]</scope>
</reference>
<dbReference type="PANTHER" id="PTHR13129:SF4">
    <property type="entry name" value="DDB1- AND CUL4-ASSOCIATED FACTOR 1"/>
    <property type="match status" value="1"/>
</dbReference>
<evidence type="ECO:0000256" key="3">
    <source>
        <dbReference type="SAM" id="MobiDB-lite"/>
    </source>
</evidence>